<evidence type="ECO:0000256" key="6">
    <source>
        <dbReference type="RuleBase" id="RU362042"/>
    </source>
</evidence>
<dbReference type="InterPro" id="IPR036286">
    <property type="entry name" value="LexA/Signal_pep-like_sf"/>
</dbReference>
<keyword evidence="6" id="KW-0645">Protease</keyword>
<organism evidence="8 9">
    <name type="scientific">Candidatus Berkelbacteria bacterium Athens1014_28</name>
    <dbReference type="NCBI Taxonomy" id="2017145"/>
    <lineage>
        <taxon>Bacteria</taxon>
        <taxon>Candidatus Berkelbacteria</taxon>
    </lineage>
</organism>
<dbReference type="PANTHER" id="PTHR43390">
    <property type="entry name" value="SIGNAL PEPTIDASE I"/>
    <property type="match status" value="1"/>
</dbReference>
<comment type="caution">
    <text evidence="6">Lacks conserved residue(s) required for the propagation of feature annotation.</text>
</comment>
<keyword evidence="6" id="KW-0472">Membrane</keyword>
<feature type="active site" evidence="5">
    <location>
        <position position="119"/>
    </location>
</feature>
<evidence type="ECO:0000256" key="5">
    <source>
        <dbReference type="PIRSR" id="PIRSR600223-1"/>
    </source>
</evidence>
<evidence type="ECO:0000259" key="7">
    <source>
        <dbReference type="Pfam" id="PF10502"/>
    </source>
</evidence>
<dbReference type="NCBIfam" id="TIGR02227">
    <property type="entry name" value="sigpep_I_bact"/>
    <property type="match status" value="1"/>
</dbReference>
<keyword evidence="6" id="KW-1133">Transmembrane helix</keyword>
<sequence length="213" mass="24671">MSRQVGTDYYSNSIILNFEFCILSFAMFNHEKIVGKIIYGGGFVFDFARWLVVFILLLVLCNYFLISIFIVDGASMDPMLKTGEIGVLNKYIYIIDNPKRGDIVVVKYPGDPEKRRYVKRVIGLPGEKVKVYSGLVYVDGKVLKENYLAEYVWSDKDGEWQLGERDYFLMGDNRPNSNDSRYFGPVEQRFILGKTVWILLPRFQSIVTPTYLF</sequence>
<dbReference type="CDD" id="cd06530">
    <property type="entry name" value="S26_SPase_I"/>
    <property type="match status" value="1"/>
</dbReference>
<feature type="transmembrane region" description="Helical" evidence="6">
    <location>
        <begin position="9"/>
        <end position="28"/>
    </location>
</feature>
<dbReference type="InterPro" id="IPR000223">
    <property type="entry name" value="Pept_S26A_signal_pept_1"/>
</dbReference>
<dbReference type="GO" id="GO:0016020">
    <property type="term" value="C:membrane"/>
    <property type="evidence" value="ECO:0007669"/>
    <property type="project" value="UniProtKB-SubCell"/>
</dbReference>
<evidence type="ECO:0000313" key="8">
    <source>
        <dbReference type="EMBL" id="TSC93878.1"/>
    </source>
</evidence>
<dbReference type="EC" id="3.4.21.89" evidence="3 6"/>
<evidence type="ECO:0000256" key="2">
    <source>
        <dbReference type="ARBA" id="ARBA00009370"/>
    </source>
</evidence>
<evidence type="ECO:0000256" key="3">
    <source>
        <dbReference type="ARBA" id="ARBA00013208"/>
    </source>
</evidence>
<evidence type="ECO:0000256" key="1">
    <source>
        <dbReference type="ARBA" id="ARBA00000677"/>
    </source>
</evidence>
<evidence type="ECO:0000256" key="4">
    <source>
        <dbReference type="ARBA" id="ARBA00022801"/>
    </source>
</evidence>
<dbReference type="PANTHER" id="PTHR43390:SF1">
    <property type="entry name" value="CHLOROPLAST PROCESSING PEPTIDASE"/>
    <property type="match status" value="1"/>
</dbReference>
<evidence type="ECO:0000313" key="9">
    <source>
        <dbReference type="Proteomes" id="UP000316495"/>
    </source>
</evidence>
<dbReference type="SUPFAM" id="SSF51306">
    <property type="entry name" value="LexA/Signal peptidase"/>
    <property type="match status" value="1"/>
</dbReference>
<dbReference type="Proteomes" id="UP000316495">
    <property type="component" value="Unassembled WGS sequence"/>
</dbReference>
<keyword evidence="4 6" id="KW-0378">Hydrolase</keyword>
<feature type="domain" description="Peptidase S26" evidence="7">
    <location>
        <begin position="46"/>
        <end position="199"/>
    </location>
</feature>
<name>A0A554LM03_9BACT</name>
<dbReference type="GO" id="GO:0009003">
    <property type="term" value="F:signal peptidase activity"/>
    <property type="evidence" value="ECO:0007669"/>
    <property type="project" value="UniProtKB-EC"/>
</dbReference>
<comment type="caution">
    <text evidence="8">The sequence shown here is derived from an EMBL/GenBank/DDBJ whole genome shotgun (WGS) entry which is preliminary data.</text>
</comment>
<gene>
    <name evidence="8" type="ORF">Athens101428_512</name>
</gene>
<keyword evidence="6" id="KW-0812">Transmembrane</keyword>
<dbReference type="Gene3D" id="2.10.109.10">
    <property type="entry name" value="Umud Fragment, subunit A"/>
    <property type="match status" value="1"/>
</dbReference>
<dbReference type="GO" id="GO:0004252">
    <property type="term" value="F:serine-type endopeptidase activity"/>
    <property type="evidence" value="ECO:0007669"/>
    <property type="project" value="InterPro"/>
</dbReference>
<dbReference type="PROSITE" id="PS00760">
    <property type="entry name" value="SPASE_I_2"/>
    <property type="match status" value="1"/>
</dbReference>
<dbReference type="InterPro" id="IPR019757">
    <property type="entry name" value="Pept_S26A_signal_pept_1_Lys-AS"/>
</dbReference>
<dbReference type="GO" id="GO:0006465">
    <property type="term" value="P:signal peptide processing"/>
    <property type="evidence" value="ECO:0007669"/>
    <property type="project" value="InterPro"/>
</dbReference>
<dbReference type="Pfam" id="PF10502">
    <property type="entry name" value="Peptidase_S26"/>
    <property type="match status" value="1"/>
</dbReference>
<dbReference type="InterPro" id="IPR019533">
    <property type="entry name" value="Peptidase_S26"/>
</dbReference>
<dbReference type="PRINTS" id="PR00727">
    <property type="entry name" value="LEADERPTASE"/>
</dbReference>
<comment type="similarity">
    <text evidence="2 6">Belongs to the peptidase S26 family.</text>
</comment>
<reference evidence="8 9" key="1">
    <citation type="submission" date="2017-07" db="EMBL/GenBank/DDBJ databases">
        <title>Mechanisms for carbon and nitrogen cycling indicate functional differentiation within the Candidate Phyla Radiation.</title>
        <authorList>
            <person name="Danczak R.E."/>
            <person name="Johnston M.D."/>
            <person name="Kenah C."/>
            <person name="Slattery M."/>
            <person name="Wrighton K.C."/>
            <person name="Wilkins M.J."/>
        </authorList>
    </citation>
    <scope>NUCLEOTIDE SEQUENCE [LARGE SCALE GENOMIC DNA]</scope>
    <source>
        <strain evidence="8">Athens1014_28</strain>
    </source>
</reference>
<accession>A0A554LM03</accession>
<comment type="subcellular location">
    <subcellularLocation>
        <location evidence="6">Membrane</location>
        <topology evidence="6">Single-pass type II membrane protein</topology>
    </subcellularLocation>
</comment>
<feature type="active site" evidence="5">
    <location>
        <position position="75"/>
    </location>
</feature>
<proteinExistence type="inferred from homology"/>
<feature type="transmembrane region" description="Helical" evidence="6">
    <location>
        <begin position="48"/>
        <end position="71"/>
    </location>
</feature>
<dbReference type="AlphaFoldDB" id="A0A554LM03"/>
<dbReference type="EMBL" id="VMGN01000026">
    <property type="protein sequence ID" value="TSC93878.1"/>
    <property type="molecule type" value="Genomic_DNA"/>
</dbReference>
<protein>
    <recommendedName>
        <fullName evidence="3 6">Signal peptidase I</fullName>
        <ecNumber evidence="3 6">3.4.21.89</ecNumber>
    </recommendedName>
</protein>
<comment type="catalytic activity">
    <reaction evidence="1 6">
        <text>Cleavage of hydrophobic, N-terminal signal or leader sequences from secreted and periplasmic proteins.</text>
        <dbReference type="EC" id="3.4.21.89"/>
    </reaction>
</comment>